<dbReference type="InterPro" id="IPR036259">
    <property type="entry name" value="MFS_trans_sf"/>
</dbReference>
<name>A0A382IFL7_9ZZZZ</name>
<keyword evidence="1" id="KW-1133">Transmembrane helix</keyword>
<gene>
    <name evidence="2" type="ORF">METZ01_LOCUS251260</name>
</gene>
<feature type="transmembrane region" description="Helical" evidence="1">
    <location>
        <begin position="124"/>
        <end position="142"/>
    </location>
</feature>
<feature type="transmembrane region" description="Helical" evidence="1">
    <location>
        <begin position="87"/>
        <end position="112"/>
    </location>
</feature>
<reference evidence="2" key="1">
    <citation type="submission" date="2018-05" db="EMBL/GenBank/DDBJ databases">
        <authorList>
            <person name="Lanie J.A."/>
            <person name="Ng W.-L."/>
            <person name="Kazmierczak K.M."/>
            <person name="Andrzejewski T.M."/>
            <person name="Davidsen T.M."/>
            <person name="Wayne K.J."/>
            <person name="Tettelin H."/>
            <person name="Glass J.I."/>
            <person name="Rusch D."/>
            <person name="Podicherti R."/>
            <person name="Tsui H.-C.T."/>
            <person name="Winkler M.E."/>
        </authorList>
    </citation>
    <scope>NUCLEOTIDE SEQUENCE</scope>
</reference>
<evidence type="ECO:0000313" key="2">
    <source>
        <dbReference type="EMBL" id="SVB98406.1"/>
    </source>
</evidence>
<evidence type="ECO:0000256" key="1">
    <source>
        <dbReference type="SAM" id="Phobius"/>
    </source>
</evidence>
<feature type="transmembrane region" description="Helical" evidence="1">
    <location>
        <begin position="23"/>
        <end position="42"/>
    </location>
</feature>
<accession>A0A382IFL7</accession>
<feature type="transmembrane region" description="Helical" evidence="1">
    <location>
        <begin position="48"/>
        <end position="66"/>
    </location>
</feature>
<sequence>VLGNLFGGLGSDWWQHNRQSGRTMFLVIAMLFLVPVGFFYRIVDPNSWFFWFAIFCGYFQLGSFYGPTFSTVQELTPPQIRSTVVAFYLLTLNLIGLALGITFSGIMIDYLIAEGVEEPYTKTLLVFTALSATAIPLFYWGAKRFHYDRDRLYEAMQAGQFWLSR</sequence>
<feature type="non-terminal residue" evidence="2">
    <location>
        <position position="1"/>
    </location>
</feature>
<keyword evidence="1" id="KW-0812">Transmembrane</keyword>
<dbReference type="Gene3D" id="1.20.1250.20">
    <property type="entry name" value="MFS general substrate transporter like domains"/>
    <property type="match status" value="1"/>
</dbReference>
<proteinExistence type="predicted"/>
<keyword evidence="1" id="KW-0472">Membrane</keyword>
<dbReference type="EMBL" id="UINC01067078">
    <property type="protein sequence ID" value="SVB98406.1"/>
    <property type="molecule type" value="Genomic_DNA"/>
</dbReference>
<evidence type="ECO:0008006" key="3">
    <source>
        <dbReference type="Google" id="ProtNLM"/>
    </source>
</evidence>
<organism evidence="2">
    <name type="scientific">marine metagenome</name>
    <dbReference type="NCBI Taxonomy" id="408172"/>
    <lineage>
        <taxon>unclassified sequences</taxon>
        <taxon>metagenomes</taxon>
        <taxon>ecological metagenomes</taxon>
    </lineage>
</organism>
<dbReference type="SUPFAM" id="SSF103473">
    <property type="entry name" value="MFS general substrate transporter"/>
    <property type="match status" value="1"/>
</dbReference>
<dbReference type="AlphaFoldDB" id="A0A382IFL7"/>
<protein>
    <recommendedName>
        <fullName evidence="3">Major facilitator superfamily (MFS) profile domain-containing protein</fullName>
    </recommendedName>
</protein>